<accession>A0A1M6IXQ0</accession>
<gene>
    <name evidence="1" type="ORF">SAMN04488508_108125</name>
</gene>
<evidence type="ECO:0000313" key="1">
    <source>
        <dbReference type="EMBL" id="SHJ39191.1"/>
    </source>
</evidence>
<evidence type="ECO:0000313" key="2">
    <source>
        <dbReference type="Proteomes" id="UP000184432"/>
    </source>
</evidence>
<organism evidence="1 2">
    <name type="scientific">Aquimarina spongiae</name>
    <dbReference type="NCBI Taxonomy" id="570521"/>
    <lineage>
        <taxon>Bacteria</taxon>
        <taxon>Pseudomonadati</taxon>
        <taxon>Bacteroidota</taxon>
        <taxon>Flavobacteriia</taxon>
        <taxon>Flavobacteriales</taxon>
        <taxon>Flavobacteriaceae</taxon>
        <taxon>Aquimarina</taxon>
    </lineage>
</organism>
<reference evidence="2" key="1">
    <citation type="submission" date="2016-11" db="EMBL/GenBank/DDBJ databases">
        <authorList>
            <person name="Varghese N."/>
            <person name="Submissions S."/>
        </authorList>
    </citation>
    <scope>NUCLEOTIDE SEQUENCE [LARGE SCALE GENOMIC DNA]</scope>
    <source>
        <strain evidence="2">DSM 22623</strain>
    </source>
</reference>
<dbReference type="EMBL" id="FQYP01000008">
    <property type="protein sequence ID" value="SHJ39191.1"/>
    <property type="molecule type" value="Genomic_DNA"/>
</dbReference>
<name>A0A1M6IXQ0_9FLAO</name>
<protein>
    <submittedName>
        <fullName evidence="1">Uncharacterized protein</fullName>
    </submittedName>
</protein>
<dbReference type="RefSeq" id="WP_073319063.1">
    <property type="nucleotide sequence ID" value="NZ_FQYP01000008.1"/>
</dbReference>
<proteinExistence type="predicted"/>
<dbReference type="Proteomes" id="UP000184432">
    <property type="component" value="Unassembled WGS sequence"/>
</dbReference>
<dbReference type="OrthoDB" id="1182264at2"/>
<sequence>MKTVVVLIGSLFLFGITDMSAQVNLDEGRMIINGVQLLQDSNDSSKYYYLPDYPRLALKDDGDFELMCMKYIGQGGKASGGLFHALIQFDLPEEVVAGLEKELKNRTGNGEIAGVVPMKQAIKDGEDGLASFKIVSSILNNTDGEEAFTANIITSGHAPLYKNSKAAIAAKLNQEGATLLWESLQGQTSDVSVVVNGYYEAKVKGYNAVVSAEMSNIYEHYSKILSQQKEFTKRQIRKINDDMLQDQVLKIDVFDRSAGLGIKTDDIDGILNIVTDKLIELMFDAEMGWAKQPEKETVVEQGQIKGRRERGFFSKVFGGARNEKYVTDDQFVLKKRKDVRTNKFYLNLSKSTTIKVPVYSSGNISGLYQTFSEDPKSVDKYFRVVNLEDKDFLKRQVIFQLDGEYIDSFKEILNSVSVSFKKTYGEGQEDVTRDIVISRNDLEKGADYQNVFYPRLGIEDASWLDFDYKISWNLKGDDKTIYIPKGKGKWMTGNDASIALTPPFKKRVVQIDADRTFFKEKNIQACSVRFFTILNGNPTPQKAIVLRKNDTENTTKINLYHDKDEPIIYQVSWYSTNGPTELEAKPLESDYVFLLPPQEL</sequence>
<dbReference type="STRING" id="570521.SAMN04488508_108125"/>
<dbReference type="AlphaFoldDB" id="A0A1M6IXQ0"/>
<keyword evidence="2" id="KW-1185">Reference proteome</keyword>